<reference evidence="2 3" key="1">
    <citation type="journal article" date="2023" name="Plants (Basel)">
        <title>Bridging the Gap: Combining Genomics and Transcriptomics Approaches to Understand Stylosanthes scabra, an Orphan Legume from the Brazilian Caatinga.</title>
        <authorList>
            <person name="Ferreira-Neto J.R.C."/>
            <person name="da Silva M.D."/>
            <person name="Binneck E."/>
            <person name="de Melo N.F."/>
            <person name="da Silva R.H."/>
            <person name="de Melo A.L.T.M."/>
            <person name="Pandolfi V."/>
            <person name="Bustamante F.O."/>
            <person name="Brasileiro-Vidal A.C."/>
            <person name="Benko-Iseppon A.M."/>
        </authorList>
    </citation>
    <scope>NUCLEOTIDE SEQUENCE [LARGE SCALE GENOMIC DNA]</scope>
    <source>
        <tissue evidence="2">Leaves</tissue>
    </source>
</reference>
<organism evidence="2 3">
    <name type="scientific">Stylosanthes scabra</name>
    <dbReference type="NCBI Taxonomy" id="79078"/>
    <lineage>
        <taxon>Eukaryota</taxon>
        <taxon>Viridiplantae</taxon>
        <taxon>Streptophyta</taxon>
        <taxon>Embryophyta</taxon>
        <taxon>Tracheophyta</taxon>
        <taxon>Spermatophyta</taxon>
        <taxon>Magnoliopsida</taxon>
        <taxon>eudicotyledons</taxon>
        <taxon>Gunneridae</taxon>
        <taxon>Pentapetalae</taxon>
        <taxon>rosids</taxon>
        <taxon>fabids</taxon>
        <taxon>Fabales</taxon>
        <taxon>Fabaceae</taxon>
        <taxon>Papilionoideae</taxon>
        <taxon>50 kb inversion clade</taxon>
        <taxon>dalbergioids sensu lato</taxon>
        <taxon>Dalbergieae</taxon>
        <taxon>Pterocarpus clade</taxon>
        <taxon>Stylosanthes</taxon>
    </lineage>
</organism>
<keyword evidence="3" id="KW-1185">Reference proteome</keyword>
<feature type="non-terminal residue" evidence="2">
    <location>
        <position position="92"/>
    </location>
</feature>
<protein>
    <submittedName>
        <fullName evidence="2">Uncharacterized protein</fullName>
    </submittedName>
</protein>
<evidence type="ECO:0000313" key="2">
    <source>
        <dbReference type="EMBL" id="MED6141874.1"/>
    </source>
</evidence>
<proteinExistence type="predicted"/>
<comment type="caution">
    <text evidence="2">The sequence shown here is derived from an EMBL/GenBank/DDBJ whole genome shotgun (WGS) entry which is preliminary data.</text>
</comment>
<feature type="region of interest" description="Disordered" evidence="1">
    <location>
        <begin position="1"/>
        <end position="27"/>
    </location>
</feature>
<dbReference type="EMBL" id="JASCZI010065158">
    <property type="protein sequence ID" value="MED6141874.1"/>
    <property type="molecule type" value="Genomic_DNA"/>
</dbReference>
<evidence type="ECO:0000256" key="1">
    <source>
        <dbReference type="SAM" id="MobiDB-lite"/>
    </source>
</evidence>
<feature type="compositionally biased region" description="Acidic residues" evidence="1">
    <location>
        <begin position="18"/>
        <end position="27"/>
    </location>
</feature>
<evidence type="ECO:0000313" key="3">
    <source>
        <dbReference type="Proteomes" id="UP001341840"/>
    </source>
</evidence>
<name>A0ABU6T0F4_9FABA</name>
<feature type="compositionally biased region" description="Basic and acidic residues" evidence="1">
    <location>
        <begin position="8"/>
        <end position="17"/>
    </location>
</feature>
<sequence>MGFQMAEARFRSGKDGDDGSDAEVNDDGGCDCFGDGGYGVEGSGEVVVPRWWTMDGGWAVVEGEFRGGGYVFRWSWVVDGGCVGSVVLDEDE</sequence>
<gene>
    <name evidence="2" type="ORF">PIB30_107799</name>
</gene>
<accession>A0ABU6T0F4</accession>
<dbReference type="Proteomes" id="UP001341840">
    <property type="component" value="Unassembled WGS sequence"/>
</dbReference>